<accession>A0A318KBE8</accession>
<organism evidence="1 2">
    <name type="scientific">Dielma fastidiosa</name>
    <dbReference type="NCBI Taxonomy" id="1034346"/>
    <lineage>
        <taxon>Bacteria</taxon>
        <taxon>Bacillati</taxon>
        <taxon>Bacillota</taxon>
        <taxon>Erysipelotrichia</taxon>
        <taxon>Erysipelotrichales</taxon>
        <taxon>Erysipelotrichaceae</taxon>
        <taxon>Dielma</taxon>
    </lineage>
</organism>
<proteinExistence type="predicted"/>
<reference evidence="1 2" key="1">
    <citation type="submission" date="2018-05" db="EMBL/GenBank/DDBJ databases">
        <title>Genomic Encyclopedia of Type Strains, Phase IV (KMG-IV): sequencing the most valuable type-strain genomes for metagenomic binning, comparative biology and taxonomic classification.</title>
        <authorList>
            <person name="Goeker M."/>
        </authorList>
    </citation>
    <scope>NUCLEOTIDE SEQUENCE [LARGE SCALE GENOMIC DNA]</scope>
    <source>
        <strain evidence="1 2">JC118</strain>
    </source>
</reference>
<name>A0A318KBE8_9FIRM</name>
<dbReference type="Proteomes" id="UP000247612">
    <property type="component" value="Unassembled WGS sequence"/>
</dbReference>
<dbReference type="EMBL" id="QJKH01000039">
    <property type="protein sequence ID" value="PXX73399.1"/>
    <property type="molecule type" value="Genomic_DNA"/>
</dbReference>
<dbReference type="AlphaFoldDB" id="A0A318KBE8"/>
<protein>
    <submittedName>
        <fullName evidence="1">Uncharacterized protein</fullName>
    </submittedName>
</protein>
<evidence type="ECO:0000313" key="1">
    <source>
        <dbReference type="EMBL" id="PXX73399.1"/>
    </source>
</evidence>
<comment type="caution">
    <text evidence="1">The sequence shown here is derived from an EMBL/GenBank/DDBJ whole genome shotgun (WGS) entry which is preliminary data.</text>
</comment>
<keyword evidence="2" id="KW-1185">Reference proteome</keyword>
<dbReference type="STRING" id="1034346.GCA_000313565_03471"/>
<dbReference type="OrthoDB" id="1654860at2"/>
<evidence type="ECO:0000313" key="2">
    <source>
        <dbReference type="Proteomes" id="UP000247612"/>
    </source>
</evidence>
<sequence>MNKYQEALNIFCEQNTFKDIDKNTLNENYKILQELVDKATPKKPYRAEWGYRCPTCNGYEVYDYEYDNTFEYCSNCGQKLDRSEVDE</sequence>
<gene>
    <name evidence="1" type="ORF">DES51_1392</name>
</gene>
<dbReference type="RefSeq" id="WP_022939740.1">
    <property type="nucleotide sequence ID" value="NZ_CABKRQ010000019.1"/>
</dbReference>